<accession>A0A9D2HMR6</accession>
<organism evidence="1 2">
    <name type="scientific">Candidatus Desulfovibrio intestinavium</name>
    <dbReference type="NCBI Taxonomy" id="2838534"/>
    <lineage>
        <taxon>Bacteria</taxon>
        <taxon>Pseudomonadati</taxon>
        <taxon>Thermodesulfobacteriota</taxon>
        <taxon>Desulfovibrionia</taxon>
        <taxon>Desulfovibrionales</taxon>
        <taxon>Desulfovibrionaceae</taxon>
        <taxon>Desulfovibrio</taxon>
    </lineage>
</organism>
<evidence type="ECO:0000313" key="2">
    <source>
        <dbReference type="Proteomes" id="UP000823821"/>
    </source>
</evidence>
<reference evidence="1" key="1">
    <citation type="journal article" date="2021" name="PeerJ">
        <title>Extensive microbial diversity within the chicken gut microbiome revealed by metagenomics and culture.</title>
        <authorList>
            <person name="Gilroy R."/>
            <person name="Ravi A."/>
            <person name="Getino M."/>
            <person name="Pursley I."/>
            <person name="Horton D.L."/>
            <person name="Alikhan N.F."/>
            <person name="Baker D."/>
            <person name="Gharbi K."/>
            <person name="Hall N."/>
            <person name="Watson M."/>
            <person name="Adriaenssens E.M."/>
            <person name="Foster-Nyarko E."/>
            <person name="Jarju S."/>
            <person name="Secka A."/>
            <person name="Antonio M."/>
            <person name="Oren A."/>
            <person name="Chaudhuri R.R."/>
            <person name="La Ragione R."/>
            <person name="Hildebrand F."/>
            <person name="Pallen M.J."/>
        </authorList>
    </citation>
    <scope>NUCLEOTIDE SEQUENCE</scope>
    <source>
        <strain evidence="1">5032</strain>
    </source>
</reference>
<dbReference type="EMBL" id="DWZD01000034">
    <property type="protein sequence ID" value="HJA78925.1"/>
    <property type="molecule type" value="Genomic_DNA"/>
</dbReference>
<name>A0A9D2HMR6_9BACT</name>
<dbReference type="Proteomes" id="UP000823821">
    <property type="component" value="Unassembled WGS sequence"/>
</dbReference>
<comment type="caution">
    <text evidence="1">The sequence shown here is derived from an EMBL/GenBank/DDBJ whole genome shotgun (WGS) entry which is preliminary data.</text>
</comment>
<gene>
    <name evidence="1" type="ORF">H9784_05055</name>
</gene>
<dbReference type="AlphaFoldDB" id="A0A9D2HMR6"/>
<proteinExistence type="predicted"/>
<protein>
    <submittedName>
        <fullName evidence="1">Uncharacterized protein</fullName>
    </submittedName>
</protein>
<reference evidence="1" key="2">
    <citation type="submission" date="2021-04" db="EMBL/GenBank/DDBJ databases">
        <authorList>
            <person name="Gilroy R."/>
        </authorList>
    </citation>
    <scope>NUCLEOTIDE SEQUENCE</scope>
    <source>
        <strain evidence="1">5032</strain>
    </source>
</reference>
<sequence>MNAATLPDIFDDPAAGWPQWLDARRVDDAACAAAYEGTSAPLRAFLKTGLALLASHFGRPAAQQHGGWSDPFNGFWQESHRCPAPWAIVAFPPAYAAAARLTAAFLPGLLAQVPLLGAVCVGAGSFTPTPQALLALELGGVEDVFCLDETGLCRLLEETQPGPGRLVLLHKGELDIAVQTARHLNIPCYEERCAPALALPQPDLFDMEALVLAHGEGCVKRARTAALPESPSAIYTTPEAARAHCHLSADRPFGRGAAPLALTPGCEGFWLHDGLTPEFFAIRRMALGPL</sequence>
<evidence type="ECO:0000313" key="1">
    <source>
        <dbReference type="EMBL" id="HJA78925.1"/>
    </source>
</evidence>